<keyword evidence="2" id="KW-1185">Reference proteome</keyword>
<proteinExistence type="predicted"/>
<protein>
    <submittedName>
        <fullName evidence="1">(2Fe-2S) ferredoxin domain-containing protein</fullName>
    </submittedName>
</protein>
<dbReference type="Gene3D" id="3.40.30.10">
    <property type="entry name" value="Glutaredoxin"/>
    <property type="match status" value="1"/>
</dbReference>
<dbReference type="RefSeq" id="WP_150088196.1">
    <property type="nucleotide sequence ID" value="NZ_VWSF01000005.1"/>
</dbReference>
<dbReference type="SUPFAM" id="SSF52833">
    <property type="entry name" value="Thioredoxin-like"/>
    <property type="match status" value="1"/>
</dbReference>
<evidence type="ECO:0000313" key="1">
    <source>
        <dbReference type="EMBL" id="KAA5547574.1"/>
    </source>
</evidence>
<organism evidence="1 2">
    <name type="scientific">Adhaeribacter rhizoryzae</name>
    <dbReference type="NCBI Taxonomy" id="2607907"/>
    <lineage>
        <taxon>Bacteria</taxon>
        <taxon>Pseudomonadati</taxon>
        <taxon>Bacteroidota</taxon>
        <taxon>Cytophagia</taxon>
        <taxon>Cytophagales</taxon>
        <taxon>Hymenobacteraceae</taxon>
        <taxon>Adhaeribacter</taxon>
    </lineage>
</organism>
<gene>
    <name evidence="1" type="ORF">F0145_09675</name>
</gene>
<reference evidence="1 2" key="1">
    <citation type="submission" date="2019-09" db="EMBL/GenBank/DDBJ databases">
        <title>Genome sequence and assembly of Adhaeribacter sp.</title>
        <authorList>
            <person name="Chhetri G."/>
        </authorList>
    </citation>
    <scope>NUCLEOTIDE SEQUENCE [LARGE SCALE GENOMIC DNA]</scope>
    <source>
        <strain evidence="1 2">DK36</strain>
    </source>
</reference>
<evidence type="ECO:0000313" key="2">
    <source>
        <dbReference type="Proteomes" id="UP000323426"/>
    </source>
</evidence>
<dbReference type="AlphaFoldDB" id="A0A5M6DJ56"/>
<name>A0A5M6DJ56_9BACT</name>
<dbReference type="EMBL" id="VWSF01000005">
    <property type="protein sequence ID" value="KAA5547574.1"/>
    <property type="molecule type" value="Genomic_DNA"/>
</dbReference>
<dbReference type="InterPro" id="IPR036249">
    <property type="entry name" value="Thioredoxin-like_sf"/>
</dbReference>
<accession>A0A5M6DJ56</accession>
<comment type="caution">
    <text evidence="1">The sequence shown here is derived from an EMBL/GenBank/DDBJ whole genome shotgun (WGS) entry which is preliminary data.</text>
</comment>
<dbReference type="Pfam" id="PF01257">
    <property type="entry name" value="2Fe-2S_thioredx"/>
    <property type="match status" value="1"/>
</dbReference>
<dbReference type="Proteomes" id="UP000323426">
    <property type="component" value="Unassembled WGS sequence"/>
</dbReference>
<dbReference type="CDD" id="cd02980">
    <property type="entry name" value="TRX_Fd_family"/>
    <property type="match status" value="1"/>
</dbReference>
<sequence>MSKVFKIPQQVIYVCVGDKCKKRGGKEIGKLFRSMAKAAGLKDTVVEIIKTDCTDRCKFAPVMSIQPQNIWLHDVTEIQATQIFNQYIGINKTPKTITPSDPEI</sequence>